<evidence type="ECO:0000313" key="2">
    <source>
        <dbReference type="Proteomes" id="UP000179001"/>
    </source>
</evidence>
<sequence>MSEGFLTPEEKKLLSQEVDDSGSRVIFSDRENPKQTKRDAERTIAENEGIIYENLFAMIKMEGHICVPREFVNKYVGLQEELAKWEGTSPKKFPAMVEGKSLYYLDANHSLIEVEIDQNKIDPVVVKKLINEQIRERGIITKQISIRGYVSEEISKNDLPLVLMNNAERLENMFYVITGDYKRMKTDEANAAQAEVDTKSLTF</sequence>
<dbReference type="STRING" id="1798002.A2478_01765"/>
<dbReference type="EMBL" id="MFGJ01000001">
    <property type="protein sequence ID" value="OGF33407.1"/>
    <property type="molecule type" value="Genomic_DNA"/>
</dbReference>
<dbReference type="AlphaFoldDB" id="A0A1F5T373"/>
<protein>
    <submittedName>
        <fullName evidence="1">Uncharacterized protein</fullName>
    </submittedName>
</protein>
<dbReference type="Proteomes" id="UP000179001">
    <property type="component" value="Unassembled WGS sequence"/>
</dbReference>
<gene>
    <name evidence="1" type="ORF">A2478_01765</name>
</gene>
<organism evidence="1 2">
    <name type="scientific">Candidatus Falkowbacteria bacterium RIFOXYC2_FULL_36_12</name>
    <dbReference type="NCBI Taxonomy" id="1798002"/>
    <lineage>
        <taxon>Bacteria</taxon>
        <taxon>Candidatus Falkowiibacteriota</taxon>
    </lineage>
</organism>
<comment type="caution">
    <text evidence="1">The sequence shown here is derived from an EMBL/GenBank/DDBJ whole genome shotgun (WGS) entry which is preliminary data.</text>
</comment>
<accession>A0A1F5T373</accession>
<name>A0A1F5T373_9BACT</name>
<proteinExistence type="predicted"/>
<evidence type="ECO:0000313" key="1">
    <source>
        <dbReference type="EMBL" id="OGF33407.1"/>
    </source>
</evidence>
<reference evidence="1 2" key="1">
    <citation type="journal article" date="2016" name="Nat. Commun.">
        <title>Thousands of microbial genomes shed light on interconnected biogeochemical processes in an aquifer system.</title>
        <authorList>
            <person name="Anantharaman K."/>
            <person name="Brown C.T."/>
            <person name="Hug L.A."/>
            <person name="Sharon I."/>
            <person name="Castelle C.J."/>
            <person name="Probst A.J."/>
            <person name="Thomas B.C."/>
            <person name="Singh A."/>
            <person name="Wilkins M.J."/>
            <person name="Karaoz U."/>
            <person name="Brodie E.L."/>
            <person name="Williams K.H."/>
            <person name="Hubbard S.S."/>
            <person name="Banfield J.F."/>
        </authorList>
    </citation>
    <scope>NUCLEOTIDE SEQUENCE [LARGE SCALE GENOMIC DNA]</scope>
</reference>